<name>A0ABS5ZH18_9GAMM</name>
<dbReference type="RefSeq" id="WP_215821653.1">
    <property type="nucleotide sequence ID" value="NZ_JAGSOY010000075.1"/>
</dbReference>
<accession>A0ABS5ZH18</accession>
<proteinExistence type="predicted"/>
<keyword evidence="1" id="KW-0812">Transmembrane</keyword>
<evidence type="ECO:0000313" key="2">
    <source>
        <dbReference type="EMBL" id="MBU2713366.1"/>
    </source>
</evidence>
<evidence type="ECO:0000313" key="3">
    <source>
        <dbReference type="Proteomes" id="UP000690515"/>
    </source>
</evidence>
<keyword evidence="3" id="KW-1185">Reference proteome</keyword>
<keyword evidence="1" id="KW-1133">Transmembrane helix</keyword>
<reference evidence="2 3" key="1">
    <citation type="submission" date="2021-04" db="EMBL/GenBank/DDBJ databases">
        <authorList>
            <person name="Pira H."/>
            <person name="Risdian C."/>
            <person name="Wink J."/>
        </authorList>
    </citation>
    <scope>NUCLEOTIDE SEQUENCE [LARGE SCALE GENOMIC DNA]</scope>
    <source>
        <strain evidence="2 3">WH53</strain>
    </source>
</reference>
<comment type="caution">
    <text evidence="2">The sequence shown here is derived from an EMBL/GenBank/DDBJ whole genome shotgun (WGS) entry which is preliminary data.</text>
</comment>
<feature type="non-terminal residue" evidence="2">
    <location>
        <position position="90"/>
    </location>
</feature>
<sequence>MKKYIIICALIIYPLAVFSYSIYVFFSVKSSAEMLADGSPYCIQVSGNKGYKNVSSIFELFGLYMLGDSRHHAVLVVGDLGEADLFHWSY</sequence>
<feature type="transmembrane region" description="Helical" evidence="1">
    <location>
        <begin position="7"/>
        <end position="26"/>
    </location>
</feature>
<dbReference type="EMBL" id="JAGSOY010000075">
    <property type="protein sequence ID" value="MBU2713366.1"/>
    <property type="molecule type" value="Genomic_DNA"/>
</dbReference>
<evidence type="ECO:0000256" key="1">
    <source>
        <dbReference type="SAM" id="Phobius"/>
    </source>
</evidence>
<keyword evidence="1" id="KW-0472">Membrane</keyword>
<organism evidence="2 3">
    <name type="scientific">Zooshikella harenae</name>
    <dbReference type="NCBI Taxonomy" id="2827238"/>
    <lineage>
        <taxon>Bacteria</taxon>
        <taxon>Pseudomonadati</taxon>
        <taxon>Pseudomonadota</taxon>
        <taxon>Gammaproteobacteria</taxon>
        <taxon>Oceanospirillales</taxon>
        <taxon>Zooshikellaceae</taxon>
        <taxon>Zooshikella</taxon>
    </lineage>
</organism>
<gene>
    <name evidence="2" type="ORF">KCG35_20055</name>
</gene>
<dbReference type="Proteomes" id="UP000690515">
    <property type="component" value="Unassembled WGS sequence"/>
</dbReference>
<protein>
    <submittedName>
        <fullName evidence="2">Uncharacterized protein</fullName>
    </submittedName>
</protein>